<feature type="compositionally biased region" description="Acidic residues" evidence="1">
    <location>
        <begin position="147"/>
        <end position="157"/>
    </location>
</feature>
<comment type="caution">
    <text evidence="3">The sequence shown here is derived from an EMBL/GenBank/DDBJ whole genome shotgun (WGS) entry which is preliminary data.</text>
</comment>
<evidence type="ECO:0000313" key="3">
    <source>
        <dbReference type="EMBL" id="NGN68873.1"/>
    </source>
</evidence>
<feature type="signal peptide" evidence="2">
    <location>
        <begin position="1"/>
        <end position="35"/>
    </location>
</feature>
<keyword evidence="4" id="KW-1185">Reference proteome</keyword>
<organism evidence="3 4">
    <name type="scientific">Streptomyces coryli</name>
    <dbReference type="NCBI Taxonomy" id="1128680"/>
    <lineage>
        <taxon>Bacteria</taxon>
        <taxon>Bacillati</taxon>
        <taxon>Actinomycetota</taxon>
        <taxon>Actinomycetes</taxon>
        <taxon>Kitasatosporales</taxon>
        <taxon>Streptomycetaceae</taxon>
        <taxon>Streptomyces</taxon>
    </lineage>
</organism>
<sequence length="157" mass="16525">MTLRISRNTLRAGLITAVLGSVVAAPAAGAFAASAAPAQDRPAQVRTLADCKPQPKKSRPVVKYLENGAKAVITKNRDGSYTARISEKGRPVGVMGKGRTVLSTERGTYTFHPYTGQIICQPKKTAGNSAPTGADEDAKPQPQPVDPEPEQQDGDLS</sequence>
<keyword evidence="2" id="KW-0732">Signal</keyword>
<protein>
    <recommendedName>
        <fullName evidence="5">Secreted protein</fullName>
    </recommendedName>
</protein>
<dbReference type="Proteomes" id="UP000481583">
    <property type="component" value="Unassembled WGS sequence"/>
</dbReference>
<evidence type="ECO:0000256" key="2">
    <source>
        <dbReference type="SAM" id="SignalP"/>
    </source>
</evidence>
<accession>A0A6G4U9S1</accession>
<proteinExistence type="predicted"/>
<reference evidence="3 4" key="1">
    <citation type="submission" date="2020-02" db="EMBL/GenBank/DDBJ databases">
        <title>Whole-genome analyses of novel actinobacteria.</title>
        <authorList>
            <person name="Sahin N."/>
        </authorList>
    </citation>
    <scope>NUCLEOTIDE SEQUENCE [LARGE SCALE GENOMIC DNA]</scope>
    <source>
        <strain evidence="3 4">A7024</strain>
    </source>
</reference>
<feature type="region of interest" description="Disordered" evidence="1">
    <location>
        <begin position="120"/>
        <end position="157"/>
    </location>
</feature>
<name>A0A6G4U9S1_9ACTN</name>
<dbReference type="RefSeq" id="WP_165243239.1">
    <property type="nucleotide sequence ID" value="NZ_JAAKZV010000238.1"/>
</dbReference>
<evidence type="ECO:0008006" key="5">
    <source>
        <dbReference type="Google" id="ProtNLM"/>
    </source>
</evidence>
<evidence type="ECO:0000256" key="1">
    <source>
        <dbReference type="SAM" id="MobiDB-lite"/>
    </source>
</evidence>
<dbReference type="EMBL" id="JAAKZV010000238">
    <property type="protein sequence ID" value="NGN68873.1"/>
    <property type="molecule type" value="Genomic_DNA"/>
</dbReference>
<feature type="chain" id="PRO_5039555529" description="Secreted protein" evidence="2">
    <location>
        <begin position="36"/>
        <end position="157"/>
    </location>
</feature>
<gene>
    <name evidence="3" type="ORF">G5C51_33895</name>
</gene>
<evidence type="ECO:0000313" key="4">
    <source>
        <dbReference type="Proteomes" id="UP000481583"/>
    </source>
</evidence>
<dbReference type="AlphaFoldDB" id="A0A6G4U9S1"/>